<accession>A0A7Y0Q3R7</accession>
<dbReference type="Pfam" id="PF04073">
    <property type="entry name" value="tRNA_edit"/>
    <property type="match status" value="1"/>
</dbReference>
<dbReference type="InterPro" id="IPR036754">
    <property type="entry name" value="YbaK/aa-tRNA-synt-asso_dom_sf"/>
</dbReference>
<evidence type="ECO:0000259" key="1">
    <source>
        <dbReference type="Pfam" id="PF04073"/>
    </source>
</evidence>
<name>A0A7Y0Q3R7_9FIRM</name>
<dbReference type="Gene3D" id="3.90.960.10">
    <property type="entry name" value="YbaK/aminoacyl-tRNA synthetase-associated domain"/>
    <property type="match status" value="1"/>
</dbReference>
<reference evidence="2 3" key="1">
    <citation type="submission" date="2020-04" db="EMBL/GenBank/DDBJ databases">
        <authorList>
            <person name="Zhang R."/>
            <person name="Schippers A."/>
        </authorList>
    </citation>
    <scope>NUCLEOTIDE SEQUENCE [LARGE SCALE GENOMIC DNA]</scope>
    <source>
        <strain evidence="2 3">DSM 109850</strain>
    </source>
</reference>
<dbReference type="InterPro" id="IPR007214">
    <property type="entry name" value="YbaK/aa-tRNA-synth-assoc-dom"/>
</dbReference>
<keyword evidence="3" id="KW-1185">Reference proteome</keyword>
<protein>
    <submittedName>
        <fullName evidence="2">YbaK/EbsC family protein</fullName>
    </submittedName>
</protein>
<evidence type="ECO:0000313" key="2">
    <source>
        <dbReference type="EMBL" id="NMP22459.1"/>
    </source>
</evidence>
<dbReference type="PANTHER" id="PTHR30411:SF1">
    <property type="entry name" value="CYTOPLASMIC PROTEIN"/>
    <property type="match status" value="1"/>
</dbReference>
<dbReference type="CDD" id="cd04333">
    <property type="entry name" value="ProX_deacylase"/>
    <property type="match status" value="1"/>
</dbReference>
<proteinExistence type="predicted"/>
<evidence type="ECO:0000313" key="3">
    <source>
        <dbReference type="Proteomes" id="UP000533476"/>
    </source>
</evidence>
<dbReference type="PANTHER" id="PTHR30411">
    <property type="entry name" value="CYTOPLASMIC PROTEIN"/>
    <property type="match status" value="1"/>
</dbReference>
<dbReference type="Proteomes" id="UP000533476">
    <property type="component" value="Unassembled WGS sequence"/>
</dbReference>
<dbReference type="GO" id="GO:0002161">
    <property type="term" value="F:aminoacyl-tRNA deacylase activity"/>
    <property type="evidence" value="ECO:0007669"/>
    <property type="project" value="InterPro"/>
</dbReference>
<dbReference type="SUPFAM" id="SSF55826">
    <property type="entry name" value="YbaK/ProRS associated domain"/>
    <property type="match status" value="1"/>
</dbReference>
<comment type="caution">
    <text evidence="2">The sequence shown here is derived from an EMBL/GenBank/DDBJ whole genome shotgun (WGS) entry which is preliminary data.</text>
</comment>
<dbReference type="AlphaFoldDB" id="A0A7Y0Q3R7"/>
<organism evidence="2 3">
    <name type="scientific">Sulfobacillus harzensis</name>
    <dbReference type="NCBI Taxonomy" id="2729629"/>
    <lineage>
        <taxon>Bacteria</taxon>
        <taxon>Bacillati</taxon>
        <taxon>Bacillota</taxon>
        <taxon>Clostridia</taxon>
        <taxon>Eubacteriales</taxon>
        <taxon>Clostridiales Family XVII. Incertae Sedis</taxon>
        <taxon>Sulfobacillus</taxon>
    </lineage>
</organism>
<gene>
    <name evidence="2" type="ORF">HIJ39_08850</name>
</gene>
<feature type="domain" description="YbaK/aminoacyl-tRNA synthetase-associated" evidence="1">
    <location>
        <begin position="28"/>
        <end position="145"/>
    </location>
</feature>
<dbReference type="RefSeq" id="WP_169098786.1">
    <property type="nucleotide sequence ID" value="NZ_JABBVZ010000023.1"/>
</dbReference>
<sequence>MSQGLDRVRTVLAQHGLGGRIRVFEEGSTHTAREAADALGVDPGQIAKSVVFRAARSDRPVVVIARGDRRIDEKVLADWLEEPIERCQPDWVRERTGYSVGGVSPLGHRAETVIVLDPSLWEFDSVYAAAGAPNAVFDVRPEELQAMTGGQQVANISH</sequence>
<dbReference type="EMBL" id="JABBVZ010000023">
    <property type="protein sequence ID" value="NMP22459.1"/>
    <property type="molecule type" value="Genomic_DNA"/>
</dbReference>